<feature type="region of interest" description="Disordered" evidence="4">
    <location>
        <begin position="853"/>
        <end position="906"/>
    </location>
</feature>
<organism evidence="5 6">
    <name type="scientific">Stylonychia lemnae</name>
    <name type="common">Ciliate</name>
    <dbReference type="NCBI Taxonomy" id="5949"/>
    <lineage>
        <taxon>Eukaryota</taxon>
        <taxon>Sar</taxon>
        <taxon>Alveolata</taxon>
        <taxon>Ciliophora</taxon>
        <taxon>Intramacronucleata</taxon>
        <taxon>Spirotrichea</taxon>
        <taxon>Stichotrichia</taxon>
        <taxon>Sporadotrichida</taxon>
        <taxon>Oxytrichidae</taxon>
        <taxon>Stylonychinae</taxon>
        <taxon>Stylonychia</taxon>
    </lineage>
</organism>
<feature type="compositionally biased region" description="Polar residues" evidence="4">
    <location>
        <begin position="715"/>
        <end position="739"/>
    </location>
</feature>
<dbReference type="SMART" id="SM00369">
    <property type="entry name" value="LRR_TYP"/>
    <property type="match status" value="6"/>
</dbReference>
<dbReference type="InterPro" id="IPR032675">
    <property type="entry name" value="LRR_dom_sf"/>
</dbReference>
<dbReference type="PANTHER" id="PTHR24366">
    <property type="entry name" value="IG(IMMUNOGLOBULIN) AND LRR(LEUCINE RICH REPEAT) DOMAINS"/>
    <property type="match status" value="1"/>
</dbReference>
<feature type="region of interest" description="Disordered" evidence="4">
    <location>
        <begin position="662"/>
        <end position="739"/>
    </location>
</feature>
<keyword evidence="2" id="KW-0677">Repeat</keyword>
<reference evidence="5 6" key="1">
    <citation type="submission" date="2014-06" db="EMBL/GenBank/DDBJ databases">
        <authorList>
            <person name="Swart Estienne"/>
        </authorList>
    </citation>
    <scope>NUCLEOTIDE SEQUENCE [LARGE SCALE GENOMIC DNA]</scope>
    <source>
        <strain evidence="5 6">130c</strain>
    </source>
</reference>
<feature type="compositionally biased region" description="Basic and acidic residues" evidence="4">
    <location>
        <begin position="606"/>
        <end position="626"/>
    </location>
</feature>
<dbReference type="Gene3D" id="3.80.10.10">
    <property type="entry name" value="Ribonuclease Inhibitor"/>
    <property type="match status" value="3"/>
</dbReference>
<evidence type="ECO:0000256" key="3">
    <source>
        <dbReference type="SAM" id="Coils"/>
    </source>
</evidence>
<keyword evidence="1" id="KW-0433">Leucine-rich repeat</keyword>
<dbReference type="OrthoDB" id="277458at2759"/>
<dbReference type="Proteomes" id="UP000039865">
    <property type="component" value="Unassembled WGS sequence"/>
</dbReference>
<feature type="region of interest" description="Disordered" evidence="4">
    <location>
        <begin position="924"/>
        <end position="946"/>
    </location>
</feature>
<dbReference type="InterPro" id="IPR001611">
    <property type="entry name" value="Leu-rich_rpt"/>
</dbReference>
<gene>
    <name evidence="5" type="primary">Contig568.g625</name>
    <name evidence="5" type="ORF">STYLEM_5505</name>
</gene>
<dbReference type="PANTHER" id="PTHR24366:SF96">
    <property type="entry name" value="LEUCINE RICH REPEAT CONTAINING 53"/>
    <property type="match status" value="1"/>
</dbReference>
<feature type="region of interest" description="Disordered" evidence="4">
    <location>
        <begin position="963"/>
        <end position="984"/>
    </location>
</feature>
<dbReference type="EMBL" id="CCKQ01005336">
    <property type="protein sequence ID" value="CDW76546.1"/>
    <property type="molecule type" value="Genomic_DNA"/>
</dbReference>
<evidence type="ECO:0000256" key="1">
    <source>
        <dbReference type="ARBA" id="ARBA00022614"/>
    </source>
</evidence>
<feature type="compositionally biased region" description="Polar residues" evidence="4">
    <location>
        <begin position="771"/>
        <end position="799"/>
    </location>
</feature>
<feature type="compositionally biased region" description="Polar residues" evidence="4">
    <location>
        <begin position="862"/>
        <end position="872"/>
    </location>
</feature>
<keyword evidence="3" id="KW-0175">Coiled coil</keyword>
<feature type="coiled-coil region" evidence="3">
    <location>
        <begin position="501"/>
        <end position="538"/>
    </location>
</feature>
<keyword evidence="6" id="KW-1185">Reference proteome</keyword>
<dbReference type="AlphaFoldDB" id="A0A078A6Z6"/>
<feature type="compositionally biased region" description="Polar residues" evidence="4">
    <location>
        <begin position="690"/>
        <end position="706"/>
    </location>
</feature>
<dbReference type="InterPro" id="IPR025875">
    <property type="entry name" value="Leu-rich_rpt_4"/>
</dbReference>
<evidence type="ECO:0000313" key="6">
    <source>
        <dbReference type="Proteomes" id="UP000039865"/>
    </source>
</evidence>
<feature type="region of interest" description="Disordered" evidence="4">
    <location>
        <begin position="602"/>
        <end position="647"/>
    </location>
</feature>
<dbReference type="InterPro" id="IPR003591">
    <property type="entry name" value="Leu-rich_rpt_typical-subtyp"/>
</dbReference>
<dbReference type="SUPFAM" id="SSF52058">
    <property type="entry name" value="L domain-like"/>
    <property type="match status" value="1"/>
</dbReference>
<accession>A0A078A6Z6</accession>
<feature type="compositionally biased region" description="Basic and acidic residues" evidence="4">
    <location>
        <begin position="892"/>
        <end position="906"/>
    </location>
</feature>
<feature type="compositionally biased region" description="Low complexity" evidence="4">
    <location>
        <begin position="662"/>
        <end position="671"/>
    </location>
</feature>
<sequence>MNQDRKPIFSNTGSNFNKTATSFTSNITSSQKEEDKQVIIDEALVFRCAMTRDYAKIQEISIISEGVTFIDGGNIMLKQFVNLKKLDLSFNKLAKIDNLDTLKELRELNLSYNRIEQIENLNKLPNLRVLVLDHNKIKQLENLRYLRKLEVLQITGNLLEDLYINGGVTEPMIEIKEIQAGRNKIQNLKPLQHFPNVEEINLSGNPITYIPQDAFSTCTKLLNLQLDEISLKYPETDLKFIASTPGLNRLSMNKIFKDMQTLDGFVDLPELEDLSLQSNGLISIIGIEDKFPNLTVLDISFNRIFSVENIDILAELPNLAEVFFNDNPICVHKHLKELVKNACPFIEVINREEIMESGYRFKEQIFKLKQEMTNSRVGTYQGDRIIEEAENDPNIILSEILKDDLEDENGKNTYGAGKLSEIFQKMQKNQSKTDQAINDFEKNFGLRLQKLRDDLVDIDDPQVDAEQFEKFVSSQFGDLKKNFREVVDNIRTKDYRSFVKINETKAKANESSGTYNKMEEELSKLKQQMEKANQAKLLFNDFFSDIKELKSKSIVQTQNEKVNVKPNQKQVKKEVEDEYYDEEYELEEGEDENINSLYHTSMRLNSRRENKRVPNKDLSPNKRRTEDQEDQEAQEIPSHQPRIVSKNSMKLKSLPGLNNLQSQQAQNQNSKENSKAMLPKSMTKDLDPLRTSQTQLQKTTRGNSQQREARDFIIKNTQQTNSGAINTTTSSNGFGPQFSHQQKKILGMNKPHQLAQQNDIIRQLLEKERSQNSVFTSTMSQQRSGSSFGLNKDPMQTSKVVKEDEMTIQSQTSVQFPLKKRQTPGSVKKNKVTQEPRSQYSELFKFNMSDTFQKTTKHDNSNSKSVTKSNIVKESGQGSGKKGQYDELNDSNDPRENIISDKRLEKQEREAYENSFLVKLFKGYEQENGSKTARNKSPQKEKLSGKNLFNTDLKLVDTSAQSIEQKAKPKMRVPLPRNIAKKDQ</sequence>
<dbReference type="InParanoid" id="A0A078A6Z6"/>
<name>A0A078A6Z6_STYLE</name>
<dbReference type="SMART" id="SM00365">
    <property type="entry name" value="LRR_SD22"/>
    <property type="match status" value="5"/>
</dbReference>
<evidence type="ECO:0000256" key="4">
    <source>
        <dbReference type="SAM" id="MobiDB-lite"/>
    </source>
</evidence>
<dbReference type="PROSITE" id="PS51450">
    <property type="entry name" value="LRR"/>
    <property type="match status" value="4"/>
</dbReference>
<protein>
    <submittedName>
        <fullName evidence="5">Protein phosphatase 1 regulatory subunit 7 isoform x1</fullName>
    </submittedName>
</protein>
<evidence type="ECO:0000256" key="2">
    <source>
        <dbReference type="ARBA" id="ARBA00022737"/>
    </source>
</evidence>
<feature type="compositionally biased region" description="Polar residues" evidence="4">
    <location>
        <begin position="927"/>
        <end position="936"/>
    </location>
</feature>
<proteinExistence type="predicted"/>
<dbReference type="Pfam" id="PF12799">
    <property type="entry name" value="LRR_4"/>
    <property type="match status" value="1"/>
</dbReference>
<evidence type="ECO:0000313" key="5">
    <source>
        <dbReference type="EMBL" id="CDW76546.1"/>
    </source>
</evidence>
<feature type="region of interest" description="Disordered" evidence="4">
    <location>
        <begin position="771"/>
        <end position="840"/>
    </location>
</feature>